<feature type="domain" description="ABC-2 type transporter transmembrane" evidence="7">
    <location>
        <begin position="57"/>
        <end position="423"/>
    </location>
</feature>
<dbReference type="GO" id="GO:0140359">
    <property type="term" value="F:ABC-type transporter activity"/>
    <property type="evidence" value="ECO:0007669"/>
    <property type="project" value="InterPro"/>
</dbReference>
<accession>A0A516GH18</accession>
<dbReference type="KEGG" id="dpm:FNV33_01615"/>
<dbReference type="Proteomes" id="UP000315953">
    <property type="component" value="Chromosome"/>
</dbReference>
<dbReference type="EMBL" id="CP041626">
    <property type="protein sequence ID" value="QDO90814.1"/>
    <property type="molecule type" value="Genomic_DNA"/>
</dbReference>
<evidence type="ECO:0000256" key="1">
    <source>
        <dbReference type="ARBA" id="ARBA00004651"/>
    </source>
</evidence>
<comment type="subcellular location">
    <subcellularLocation>
        <location evidence="1">Cell membrane</location>
        <topology evidence="1">Multi-pass membrane protein</topology>
    </subcellularLocation>
</comment>
<dbReference type="InterPro" id="IPR051449">
    <property type="entry name" value="ABC-2_transporter_component"/>
</dbReference>
<dbReference type="PANTHER" id="PTHR30294">
    <property type="entry name" value="MEMBRANE COMPONENT OF ABC TRANSPORTER YHHJ-RELATED"/>
    <property type="match status" value="1"/>
</dbReference>
<protein>
    <submittedName>
        <fullName evidence="8">ABC transporter permease</fullName>
    </submittedName>
</protein>
<feature type="transmembrane region" description="Helical" evidence="6">
    <location>
        <begin position="404"/>
        <end position="426"/>
    </location>
</feature>
<evidence type="ECO:0000256" key="2">
    <source>
        <dbReference type="ARBA" id="ARBA00022475"/>
    </source>
</evidence>
<reference evidence="8 9" key="1">
    <citation type="submission" date="2019-07" db="EMBL/GenBank/DDBJ databases">
        <title>Genome assembly of a nasal isolate of Dolosigranulum pigrum from a chronic sinusitis patient.</title>
        <authorList>
            <person name="Baig S."/>
            <person name="Overballe-Petersen S."/>
            <person name="Kaspar U."/>
            <person name="Rendboe A."/>
            <person name="de Man T."/>
            <person name="Liu C."/>
            <person name="Price L.B."/>
            <person name="Stegger M."/>
            <person name="Becker K."/>
            <person name="Skytt Andersen P."/>
        </authorList>
    </citation>
    <scope>NUCLEOTIDE SEQUENCE [LARGE SCALE GENOMIC DNA]</scope>
    <source>
        <strain evidence="8 9">83VPs-KB5</strain>
    </source>
</reference>
<evidence type="ECO:0000256" key="3">
    <source>
        <dbReference type="ARBA" id="ARBA00022692"/>
    </source>
</evidence>
<dbReference type="InterPro" id="IPR013525">
    <property type="entry name" value="ABC2_TM"/>
</dbReference>
<organism evidence="8 9">
    <name type="scientific">Dolosigranulum pigrum</name>
    <dbReference type="NCBI Taxonomy" id="29394"/>
    <lineage>
        <taxon>Bacteria</taxon>
        <taxon>Bacillati</taxon>
        <taxon>Bacillota</taxon>
        <taxon>Bacilli</taxon>
        <taxon>Lactobacillales</taxon>
        <taxon>Carnobacteriaceae</taxon>
        <taxon>Dolosigranulum</taxon>
    </lineage>
</organism>
<gene>
    <name evidence="8" type="ORF">FNV33_01615</name>
</gene>
<dbReference type="PANTHER" id="PTHR30294:SF29">
    <property type="entry name" value="MULTIDRUG ABC TRANSPORTER PERMEASE YBHS-RELATED"/>
    <property type="match status" value="1"/>
</dbReference>
<proteinExistence type="predicted"/>
<keyword evidence="2" id="KW-1003">Cell membrane</keyword>
<evidence type="ECO:0000256" key="5">
    <source>
        <dbReference type="ARBA" id="ARBA00023136"/>
    </source>
</evidence>
<name>A0A516GH18_9LACT</name>
<sequence>MMFSKLPISREPFINLVNKHRHWKKSLKKGRLRVMNKMMIVAKNLFMKRVKSWGYWGLVLGPIVFLAVVMGVGYYVAQSEDSGDEVSEQIAVVTESQTVVDVFSQYETPSISVVDPSTYDSEEAAREAFNQEEIAGYLVVQEQGDTIQSTFYHDGLEQEAARLEDALTQVQMNLRAQALDIAPEEAMHLSEAVNLVVQEVMPSEDNPDSFAPIISQGLTIISNSVIFFFVLVYVGFIVEEIAREKGSRVMEILLSSVSATEQFFGKLLGMLGLIFLHTVIYVVLGMVGYAYISRQAIYQEFIAELPAGLLTISGQLGWIMALYFLSAFLMYLSVSAFLGSLATKAEDGQKVVSPLSMFLLVSLYIGYFAPAESALVQYASYFPPFTPLLMPMRVAAESASLTEGWLGVGWTFLFAIIIIFISLKFYQASVLVYDDTGVLNAFKQARSLRKSNQDAQ</sequence>
<evidence type="ECO:0000259" key="7">
    <source>
        <dbReference type="Pfam" id="PF12698"/>
    </source>
</evidence>
<evidence type="ECO:0000256" key="4">
    <source>
        <dbReference type="ARBA" id="ARBA00022989"/>
    </source>
</evidence>
<dbReference type="Pfam" id="PF12698">
    <property type="entry name" value="ABC2_membrane_3"/>
    <property type="match status" value="1"/>
</dbReference>
<dbReference type="AlphaFoldDB" id="A0A516GH18"/>
<feature type="transmembrane region" description="Helical" evidence="6">
    <location>
        <begin position="263"/>
        <end position="292"/>
    </location>
</feature>
<keyword evidence="5 6" id="KW-0472">Membrane</keyword>
<feature type="transmembrane region" description="Helical" evidence="6">
    <location>
        <begin position="220"/>
        <end position="242"/>
    </location>
</feature>
<feature type="transmembrane region" description="Helical" evidence="6">
    <location>
        <begin position="312"/>
        <end position="339"/>
    </location>
</feature>
<evidence type="ECO:0000256" key="6">
    <source>
        <dbReference type="SAM" id="Phobius"/>
    </source>
</evidence>
<evidence type="ECO:0000313" key="9">
    <source>
        <dbReference type="Proteomes" id="UP000315953"/>
    </source>
</evidence>
<keyword evidence="3 6" id="KW-0812">Transmembrane</keyword>
<keyword evidence="4 6" id="KW-1133">Transmembrane helix</keyword>
<dbReference type="GO" id="GO:0005886">
    <property type="term" value="C:plasma membrane"/>
    <property type="evidence" value="ECO:0007669"/>
    <property type="project" value="UniProtKB-SubCell"/>
</dbReference>
<evidence type="ECO:0000313" key="8">
    <source>
        <dbReference type="EMBL" id="QDO90814.1"/>
    </source>
</evidence>